<dbReference type="InterPro" id="IPR013083">
    <property type="entry name" value="Znf_RING/FYVE/PHD"/>
</dbReference>
<feature type="domain" description="PHF7/G2E3-like PHD zinc finger" evidence="1">
    <location>
        <begin position="72"/>
        <end position="117"/>
    </location>
</feature>
<evidence type="ECO:0000313" key="2">
    <source>
        <dbReference type="EMBL" id="KAK8782241.1"/>
    </source>
</evidence>
<dbReference type="PANTHER" id="PTHR12420">
    <property type="entry name" value="PHD FINGER PROTEIN"/>
    <property type="match status" value="1"/>
</dbReference>
<accession>A0AAQ4F5T3</accession>
<keyword evidence="3" id="KW-1185">Reference proteome</keyword>
<dbReference type="Proteomes" id="UP001321473">
    <property type="component" value="Unassembled WGS sequence"/>
</dbReference>
<evidence type="ECO:0000313" key="3">
    <source>
        <dbReference type="Proteomes" id="UP001321473"/>
    </source>
</evidence>
<dbReference type="InterPro" id="IPR011011">
    <property type="entry name" value="Znf_FYVE_PHD"/>
</dbReference>
<dbReference type="InterPro" id="IPR059102">
    <property type="entry name" value="PHD_PHF7/G2E3-like"/>
</dbReference>
<dbReference type="SUPFAM" id="SSF57903">
    <property type="entry name" value="FYVE/PHD zinc finger"/>
    <property type="match status" value="1"/>
</dbReference>
<dbReference type="PANTHER" id="PTHR12420:SF46">
    <property type="entry name" value="FINGER PROTEIN, PUTATIVE-RELATED"/>
    <property type="match status" value="1"/>
</dbReference>
<organism evidence="2 3">
    <name type="scientific">Amblyomma americanum</name>
    <name type="common">Lone star tick</name>
    <dbReference type="NCBI Taxonomy" id="6943"/>
    <lineage>
        <taxon>Eukaryota</taxon>
        <taxon>Metazoa</taxon>
        <taxon>Ecdysozoa</taxon>
        <taxon>Arthropoda</taxon>
        <taxon>Chelicerata</taxon>
        <taxon>Arachnida</taxon>
        <taxon>Acari</taxon>
        <taxon>Parasitiformes</taxon>
        <taxon>Ixodida</taxon>
        <taxon>Ixodoidea</taxon>
        <taxon>Ixodidae</taxon>
        <taxon>Amblyomminae</taxon>
        <taxon>Amblyomma</taxon>
    </lineage>
</organism>
<gene>
    <name evidence="2" type="ORF">V5799_016417</name>
</gene>
<sequence>MPSETEQRRRQLFQRVCIQQRQAMIPDSQFFRCGHCNNQEASRREMQEHGINVPEQDASLEQEPHAFEDLLFRYRHCDAPRCRCPSGRTHHQESGLWRIAVCNGCGSQGVHFGCAQPAAQCEVPELVAAQPAAQCEAPKESAGAVEVIEIDSDDDDDNIPQQCPARQSAPGSSHRLLDLDFAMFGGSSSVDGGTLQLTLETCTGSVVVTVLGPEPSV</sequence>
<dbReference type="Pfam" id="PF26054">
    <property type="entry name" value="PHD_G2E3"/>
    <property type="match status" value="1"/>
</dbReference>
<reference evidence="2 3" key="1">
    <citation type="journal article" date="2023" name="Arcadia Sci">
        <title>De novo assembly of a long-read Amblyomma americanum tick genome.</title>
        <authorList>
            <person name="Chou S."/>
            <person name="Poskanzer K.E."/>
            <person name="Rollins M."/>
            <person name="Thuy-Boun P.S."/>
        </authorList>
    </citation>
    <scope>NUCLEOTIDE SEQUENCE [LARGE SCALE GENOMIC DNA]</scope>
    <source>
        <strain evidence="2">F_SG_1</strain>
        <tissue evidence="2">Salivary glands</tissue>
    </source>
</reference>
<dbReference type="InterPro" id="IPR051188">
    <property type="entry name" value="PHD-type_Zinc_Finger"/>
</dbReference>
<dbReference type="EMBL" id="JARKHS020006906">
    <property type="protein sequence ID" value="KAK8782241.1"/>
    <property type="molecule type" value="Genomic_DNA"/>
</dbReference>
<evidence type="ECO:0000259" key="1">
    <source>
        <dbReference type="Pfam" id="PF26054"/>
    </source>
</evidence>
<protein>
    <recommendedName>
        <fullName evidence="1">PHF7/G2E3-like PHD zinc finger domain-containing protein</fullName>
    </recommendedName>
</protein>
<proteinExistence type="predicted"/>
<dbReference type="AlphaFoldDB" id="A0AAQ4F5T3"/>
<comment type="caution">
    <text evidence="2">The sequence shown here is derived from an EMBL/GenBank/DDBJ whole genome shotgun (WGS) entry which is preliminary data.</text>
</comment>
<dbReference type="Gene3D" id="3.30.40.10">
    <property type="entry name" value="Zinc/RING finger domain, C3HC4 (zinc finger)"/>
    <property type="match status" value="1"/>
</dbReference>
<name>A0AAQ4F5T3_AMBAM</name>